<evidence type="ECO:0000256" key="10">
    <source>
        <dbReference type="ARBA" id="ARBA00023136"/>
    </source>
</evidence>
<comment type="similarity">
    <text evidence="13">Belongs to the peptidase M48 family.</text>
</comment>
<feature type="transmembrane region" description="Helical" evidence="14">
    <location>
        <begin position="98"/>
        <end position="122"/>
    </location>
</feature>
<dbReference type="RefSeq" id="WP_072765011.1">
    <property type="nucleotide sequence ID" value="NZ_FQYX01000020.1"/>
</dbReference>
<sequence>MNSDPLFYTIIAILVLQFFIETFLEYLNSKHYSDPIPQDLKDVFDEEEYKKSQAYKRTNYRFGLFSSTFSIVLTLGFLVFGGFGWVDGIARSLSENPIVVALVFFGIIMIGSDIVTTPFSYYRTFVIEEKFGFNKSTRTLFFFDKIKGWVMTILLGGGMLALVIWFFQWAGANFWIYAWGLVAVFSIFLNLFYSKLIVPLFNKQTPLSPGSLKDKIEAYAQQVGFELKNIYVIDGSKRSTKANAYFSGFGKEKRVTLYDTLIKDLSEEEIVAVLAHEVGHYKRKHILFNLSASLLLTGITLFVLSIFINNPELSLAIGVSQPSFHAALIGFGILYSPISEITSLIMNNMSRKFEYQADDYAKITFGAQPLISSLKKLSNNSLSNLTPHPAYVFMHYSHPTLVDRIKNLKN</sequence>
<feature type="transmembrane region" description="Helical" evidence="14">
    <location>
        <begin position="6"/>
        <end position="24"/>
    </location>
</feature>
<dbReference type="FunFam" id="3.30.2010.10:FF:000002">
    <property type="entry name" value="CAAX prenyl protease"/>
    <property type="match status" value="1"/>
</dbReference>
<feature type="transmembrane region" description="Helical" evidence="14">
    <location>
        <begin position="328"/>
        <end position="346"/>
    </location>
</feature>
<reference evidence="17 18" key="1">
    <citation type="submission" date="2016-11" db="EMBL/GenBank/DDBJ databases">
        <authorList>
            <person name="Jaros S."/>
            <person name="Januszkiewicz K."/>
            <person name="Wedrychowicz H."/>
        </authorList>
    </citation>
    <scope>NUCLEOTIDE SEQUENCE [LARGE SCALE GENOMIC DNA]</scope>
    <source>
        <strain evidence="17 18">CGMCC 1.8863</strain>
    </source>
</reference>
<keyword evidence="9 13" id="KW-0482">Metalloprotease</keyword>
<dbReference type="PANTHER" id="PTHR10120">
    <property type="entry name" value="CAAX PRENYL PROTEASE 1"/>
    <property type="match status" value="1"/>
</dbReference>
<dbReference type="Gene3D" id="3.30.2010.10">
    <property type="entry name" value="Metalloproteases ('zincins'), catalytic domain"/>
    <property type="match status" value="1"/>
</dbReference>
<keyword evidence="7 12" id="KW-0862">Zinc</keyword>
<feature type="binding site" evidence="12">
    <location>
        <position position="280"/>
    </location>
    <ligand>
        <name>Zn(2+)</name>
        <dbReference type="ChEBI" id="CHEBI:29105"/>
        <note>catalytic</note>
    </ligand>
</feature>
<dbReference type="InterPro" id="IPR001915">
    <property type="entry name" value="Peptidase_M48"/>
</dbReference>
<keyword evidence="5 13" id="KW-0378">Hydrolase</keyword>
<evidence type="ECO:0000256" key="6">
    <source>
        <dbReference type="ARBA" id="ARBA00022824"/>
    </source>
</evidence>
<evidence type="ECO:0000313" key="18">
    <source>
        <dbReference type="Proteomes" id="UP000184231"/>
    </source>
</evidence>
<dbReference type="Proteomes" id="UP000184231">
    <property type="component" value="Unassembled WGS sequence"/>
</dbReference>
<evidence type="ECO:0000256" key="1">
    <source>
        <dbReference type="ARBA" id="ARBA00004477"/>
    </source>
</evidence>
<dbReference type="GO" id="GO:0046872">
    <property type="term" value="F:metal ion binding"/>
    <property type="evidence" value="ECO:0007669"/>
    <property type="project" value="UniProtKB-KW"/>
</dbReference>
<evidence type="ECO:0000259" key="16">
    <source>
        <dbReference type="Pfam" id="PF16491"/>
    </source>
</evidence>
<protein>
    <submittedName>
        <fullName evidence="17">STE24 endopeptidase</fullName>
    </submittedName>
</protein>
<dbReference type="GO" id="GO:0071586">
    <property type="term" value="P:CAAX-box protein processing"/>
    <property type="evidence" value="ECO:0007669"/>
    <property type="project" value="InterPro"/>
</dbReference>
<keyword evidence="10 14" id="KW-0472">Membrane</keyword>
<gene>
    <name evidence="17" type="ORF">SAMN04487911_12012</name>
</gene>
<evidence type="ECO:0000313" key="17">
    <source>
        <dbReference type="EMBL" id="SHJ40492.1"/>
    </source>
</evidence>
<keyword evidence="8 14" id="KW-1133">Transmembrane helix</keyword>
<feature type="transmembrane region" description="Helical" evidence="14">
    <location>
        <begin position="148"/>
        <end position="168"/>
    </location>
</feature>
<name>A0A1M6J1H6_9FLAO</name>
<accession>A0A1M6J1H6</accession>
<keyword evidence="6" id="KW-0256">Endoplasmic reticulum</keyword>
<dbReference type="InterPro" id="IPR027057">
    <property type="entry name" value="CAXX_Prtase_1"/>
</dbReference>
<evidence type="ECO:0000256" key="8">
    <source>
        <dbReference type="ARBA" id="ARBA00022989"/>
    </source>
</evidence>
<evidence type="ECO:0000256" key="14">
    <source>
        <dbReference type="SAM" id="Phobius"/>
    </source>
</evidence>
<dbReference type="STRING" id="558155.SAMN04487911_12012"/>
<feature type="transmembrane region" description="Helical" evidence="14">
    <location>
        <begin position="62"/>
        <end position="86"/>
    </location>
</feature>
<dbReference type="CDD" id="cd07343">
    <property type="entry name" value="M48A_Zmpste24p_like"/>
    <property type="match status" value="1"/>
</dbReference>
<evidence type="ECO:0000259" key="15">
    <source>
        <dbReference type="Pfam" id="PF01435"/>
    </source>
</evidence>
<dbReference type="Pfam" id="PF01435">
    <property type="entry name" value="Peptidase_M48"/>
    <property type="match status" value="1"/>
</dbReference>
<evidence type="ECO:0000256" key="9">
    <source>
        <dbReference type="ARBA" id="ARBA00023049"/>
    </source>
</evidence>
<feature type="binding site" evidence="12">
    <location>
        <position position="276"/>
    </location>
    <ligand>
        <name>Zn(2+)</name>
        <dbReference type="ChEBI" id="CHEBI:29105"/>
        <note>catalytic</note>
    </ligand>
</feature>
<evidence type="ECO:0000256" key="12">
    <source>
        <dbReference type="PIRSR" id="PIRSR627057-2"/>
    </source>
</evidence>
<dbReference type="Pfam" id="PF16491">
    <property type="entry name" value="Peptidase_M48_N"/>
    <property type="match status" value="1"/>
</dbReference>
<feature type="domain" description="CAAX prenyl protease 1 N-terminal" evidence="16">
    <location>
        <begin position="26"/>
        <end position="203"/>
    </location>
</feature>
<feature type="active site" evidence="11">
    <location>
        <position position="277"/>
    </location>
</feature>
<evidence type="ECO:0000256" key="3">
    <source>
        <dbReference type="ARBA" id="ARBA00022692"/>
    </source>
</evidence>
<comment type="cofactor">
    <cofactor evidence="12 13">
        <name>Zn(2+)</name>
        <dbReference type="ChEBI" id="CHEBI:29105"/>
    </cofactor>
    <text evidence="12 13">Binds 1 zinc ion per subunit.</text>
</comment>
<keyword evidence="2 13" id="KW-0645">Protease</keyword>
<feature type="active site" description="Proton donor" evidence="11">
    <location>
        <position position="358"/>
    </location>
</feature>
<dbReference type="InterPro" id="IPR032456">
    <property type="entry name" value="Peptidase_M48_N"/>
</dbReference>
<keyword evidence="18" id="KW-1185">Reference proteome</keyword>
<keyword evidence="4 12" id="KW-0479">Metal-binding</keyword>
<dbReference type="OrthoDB" id="9781930at2"/>
<evidence type="ECO:0000256" key="11">
    <source>
        <dbReference type="PIRSR" id="PIRSR627057-1"/>
    </source>
</evidence>
<organism evidence="17 18">
    <name type="scientific">Arenibacter nanhaiticus</name>
    <dbReference type="NCBI Taxonomy" id="558155"/>
    <lineage>
        <taxon>Bacteria</taxon>
        <taxon>Pseudomonadati</taxon>
        <taxon>Bacteroidota</taxon>
        <taxon>Flavobacteriia</taxon>
        <taxon>Flavobacteriales</taxon>
        <taxon>Flavobacteriaceae</taxon>
        <taxon>Arenibacter</taxon>
    </lineage>
</organism>
<feature type="domain" description="Peptidase M48" evidence="15">
    <location>
        <begin position="210"/>
        <end position="409"/>
    </location>
</feature>
<evidence type="ECO:0000256" key="2">
    <source>
        <dbReference type="ARBA" id="ARBA00022670"/>
    </source>
</evidence>
<proteinExistence type="inferred from homology"/>
<dbReference type="GO" id="GO:0004222">
    <property type="term" value="F:metalloendopeptidase activity"/>
    <property type="evidence" value="ECO:0007669"/>
    <property type="project" value="InterPro"/>
</dbReference>
<comment type="subcellular location">
    <subcellularLocation>
        <location evidence="1">Endoplasmic reticulum membrane</location>
        <topology evidence="1">Multi-pass membrane protein</topology>
    </subcellularLocation>
</comment>
<feature type="binding site" evidence="12">
    <location>
        <position position="354"/>
    </location>
    <ligand>
        <name>Zn(2+)</name>
        <dbReference type="ChEBI" id="CHEBI:29105"/>
        <note>catalytic</note>
    </ligand>
</feature>
<evidence type="ECO:0000256" key="5">
    <source>
        <dbReference type="ARBA" id="ARBA00022801"/>
    </source>
</evidence>
<evidence type="ECO:0000256" key="4">
    <source>
        <dbReference type="ARBA" id="ARBA00022723"/>
    </source>
</evidence>
<feature type="transmembrane region" description="Helical" evidence="14">
    <location>
        <begin position="286"/>
        <end position="308"/>
    </location>
</feature>
<evidence type="ECO:0000256" key="7">
    <source>
        <dbReference type="ARBA" id="ARBA00022833"/>
    </source>
</evidence>
<dbReference type="AlphaFoldDB" id="A0A1M6J1H6"/>
<evidence type="ECO:0000256" key="13">
    <source>
        <dbReference type="RuleBase" id="RU003983"/>
    </source>
</evidence>
<keyword evidence="3 14" id="KW-0812">Transmembrane</keyword>
<dbReference type="EMBL" id="FQYX01000020">
    <property type="protein sequence ID" value="SHJ40492.1"/>
    <property type="molecule type" value="Genomic_DNA"/>
</dbReference>
<feature type="transmembrane region" description="Helical" evidence="14">
    <location>
        <begin position="174"/>
        <end position="193"/>
    </location>
</feature>